<feature type="non-terminal residue" evidence="1">
    <location>
        <position position="1"/>
    </location>
</feature>
<organism evidence="1 2">
    <name type="scientific">Trema orientale</name>
    <name type="common">Charcoal tree</name>
    <name type="synonym">Celtis orientalis</name>
    <dbReference type="NCBI Taxonomy" id="63057"/>
    <lineage>
        <taxon>Eukaryota</taxon>
        <taxon>Viridiplantae</taxon>
        <taxon>Streptophyta</taxon>
        <taxon>Embryophyta</taxon>
        <taxon>Tracheophyta</taxon>
        <taxon>Spermatophyta</taxon>
        <taxon>Magnoliopsida</taxon>
        <taxon>eudicotyledons</taxon>
        <taxon>Gunneridae</taxon>
        <taxon>Pentapetalae</taxon>
        <taxon>rosids</taxon>
        <taxon>fabids</taxon>
        <taxon>Rosales</taxon>
        <taxon>Cannabaceae</taxon>
        <taxon>Trema</taxon>
    </lineage>
</organism>
<comment type="caution">
    <text evidence="1">The sequence shown here is derived from an EMBL/GenBank/DDBJ whole genome shotgun (WGS) entry which is preliminary data.</text>
</comment>
<dbReference type="Proteomes" id="UP000237000">
    <property type="component" value="Unassembled WGS sequence"/>
</dbReference>
<gene>
    <name evidence="1" type="ORF">TorRG33x02_101060</name>
</gene>
<name>A0A2P5F8G1_TREOI</name>
<accession>A0A2P5F8G1</accession>
<sequence>VIWAGLYLFVSLSDIYESLSGHKYLQMQLPVAEACDFPIVLPHASFVHQTCVSGF</sequence>
<dbReference type="EMBL" id="JXTC01000054">
    <property type="protein sequence ID" value="PON94067.1"/>
    <property type="molecule type" value="Genomic_DNA"/>
</dbReference>
<reference evidence="2" key="1">
    <citation type="submission" date="2016-06" db="EMBL/GenBank/DDBJ databases">
        <title>Parallel loss of symbiosis genes in relatives of nitrogen-fixing non-legume Parasponia.</title>
        <authorList>
            <person name="Van Velzen R."/>
            <person name="Holmer R."/>
            <person name="Bu F."/>
            <person name="Rutten L."/>
            <person name="Van Zeijl A."/>
            <person name="Liu W."/>
            <person name="Santuari L."/>
            <person name="Cao Q."/>
            <person name="Sharma T."/>
            <person name="Shen D."/>
            <person name="Roswanjaya Y."/>
            <person name="Wardhani T."/>
            <person name="Kalhor M.S."/>
            <person name="Jansen J."/>
            <person name="Van den Hoogen J."/>
            <person name="Gungor B."/>
            <person name="Hartog M."/>
            <person name="Hontelez J."/>
            <person name="Verver J."/>
            <person name="Yang W.-C."/>
            <person name="Schijlen E."/>
            <person name="Repin R."/>
            <person name="Schilthuizen M."/>
            <person name="Schranz E."/>
            <person name="Heidstra R."/>
            <person name="Miyata K."/>
            <person name="Fedorova E."/>
            <person name="Kohlen W."/>
            <person name="Bisseling T."/>
            <person name="Smit S."/>
            <person name="Geurts R."/>
        </authorList>
    </citation>
    <scope>NUCLEOTIDE SEQUENCE [LARGE SCALE GENOMIC DNA]</scope>
    <source>
        <strain evidence="2">cv. RG33-2</strain>
    </source>
</reference>
<evidence type="ECO:0000313" key="2">
    <source>
        <dbReference type="Proteomes" id="UP000237000"/>
    </source>
</evidence>
<dbReference type="InParanoid" id="A0A2P5F8G1"/>
<proteinExistence type="predicted"/>
<dbReference type="AlphaFoldDB" id="A0A2P5F8G1"/>
<evidence type="ECO:0000313" key="1">
    <source>
        <dbReference type="EMBL" id="PON94067.1"/>
    </source>
</evidence>
<protein>
    <submittedName>
        <fullName evidence="1">Uncharacterized protein</fullName>
    </submittedName>
</protein>
<keyword evidence="2" id="KW-1185">Reference proteome</keyword>